<proteinExistence type="predicted"/>
<feature type="region of interest" description="Disordered" evidence="1">
    <location>
        <begin position="66"/>
        <end position="101"/>
    </location>
</feature>
<protein>
    <submittedName>
        <fullName evidence="2">Uncharacterized protein</fullName>
    </submittedName>
</protein>
<dbReference type="EMBL" id="JAAAIL010001035">
    <property type="protein sequence ID" value="KAG0271902.1"/>
    <property type="molecule type" value="Genomic_DNA"/>
</dbReference>
<organism evidence="2 3">
    <name type="scientific">Linnemannia exigua</name>
    <dbReference type="NCBI Taxonomy" id="604196"/>
    <lineage>
        <taxon>Eukaryota</taxon>
        <taxon>Fungi</taxon>
        <taxon>Fungi incertae sedis</taxon>
        <taxon>Mucoromycota</taxon>
        <taxon>Mortierellomycotina</taxon>
        <taxon>Mortierellomycetes</taxon>
        <taxon>Mortierellales</taxon>
        <taxon>Mortierellaceae</taxon>
        <taxon>Linnemannia</taxon>
    </lineage>
</organism>
<feature type="region of interest" description="Disordered" evidence="1">
    <location>
        <begin position="210"/>
        <end position="235"/>
    </location>
</feature>
<keyword evidence="3" id="KW-1185">Reference proteome</keyword>
<feature type="region of interest" description="Disordered" evidence="1">
    <location>
        <begin position="1"/>
        <end position="27"/>
    </location>
</feature>
<accession>A0AAD4DAA1</accession>
<sequence>MTKDQQRQRQTEVEHQQSREQAELDERQRVERDEIWQLYKLRKQQEQQLVEERQWRYQLQQQQQATLSDKFQQHVSETLLQYEPPSRKAPEPMEPGPSLVQESNKAPQFIQTFVSSTPQSWSQALTADHVESQVADEDEDDEASDREGHPRQYYNSQHTQSQQYDWRELRRISKVYTPMPRRKRGRKGRGDLFEDDYHAGFNKIEIQSLSTAGKAAYESQRQRRQQHDAPALDLE</sequence>
<feature type="compositionally biased region" description="Acidic residues" evidence="1">
    <location>
        <begin position="134"/>
        <end position="144"/>
    </location>
</feature>
<feature type="compositionally biased region" description="Polar residues" evidence="1">
    <location>
        <begin position="153"/>
        <end position="164"/>
    </location>
</feature>
<evidence type="ECO:0000313" key="2">
    <source>
        <dbReference type="EMBL" id="KAG0271902.1"/>
    </source>
</evidence>
<evidence type="ECO:0000256" key="1">
    <source>
        <dbReference type="SAM" id="MobiDB-lite"/>
    </source>
</evidence>
<feature type="compositionally biased region" description="Polar residues" evidence="1">
    <location>
        <begin position="66"/>
        <end position="79"/>
    </location>
</feature>
<dbReference type="AlphaFoldDB" id="A0AAD4DAA1"/>
<name>A0AAD4DAA1_9FUNG</name>
<evidence type="ECO:0000313" key="3">
    <source>
        <dbReference type="Proteomes" id="UP001194580"/>
    </source>
</evidence>
<gene>
    <name evidence="2" type="ORF">BGZ95_000227</name>
</gene>
<reference evidence="2" key="1">
    <citation type="journal article" date="2020" name="Fungal Divers.">
        <title>Resolving the Mortierellaceae phylogeny through synthesis of multi-gene phylogenetics and phylogenomics.</title>
        <authorList>
            <person name="Vandepol N."/>
            <person name="Liber J."/>
            <person name="Desiro A."/>
            <person name="Na H."/>
            <person name="Kennedy M."/>
            <person name="Barry K."/>
            <person name="Grigoriev I.V."/>
            <person name="Miller A.N."/>
            <person name="O'Donnell K."/>
            <person name="Stajich J.E."/>
            <person name="Bonito G."/>
        </authorList>
    </citation>
    <scope>NUCLEOTIDE SEQUENCE</scope>
    <source>
        <strain evidence="2">NRRL 28262</strain>
    </source>
</reference>
<dbReference type="Proteomes" id="UP001194580">
    <property type="component" value="Unassembled WGS sequence"/>
</dbReference>
<feature type="region of interest" description="Disordered" evidence="1">
    <location>
        <begin position="130"/>
        <end position="165"/>
    </location>
</feature>
<comment type="caution">
    <text evidence="2">The sequence shown here is derived from an EMBL/GenBank/DDBJ whole genome shotgun (WGS) entry which is preliminary data.</text>
</comment>
<feature type="region of interest" description="Disordered" evidence="1">
    <location>
        <begin position="177"/>
        <end position="196"/>
    </location>
</feature>